<dbReference type="AlphaFoldDB" id="A0A1Y1SH85"/>
<dbReference type="Proteomes" id="UP000192342">
    <property type="component" value="Unassembled WGS sequence"/>
</dbReference>
<evidence type="ECO:0000313" key="2">
    <source>
        <dbReference type="EMBL" id="ORE89035.1"/>
    </source>
</evidence>
<reference evidence="2 3" key="1">
    <citation type="submission" date="2013-04" db="EMBL/GenBank/DDBJ databases">
        <title>Oceanococcus atlanticus 22II-S10r2 Genome Sequencing.</title>
        <authorList>
            <person name="Lai Q."/>
            <person name="Li G."/>
            <person name="Shao Z."/>
        </authorList>
    </citation>
    <scope>NUCLEOTIDE SEQUENCE [LARGE SCALE GENOMIC DNA]</scope>
    <source>
        <strain evidence="2 3">22II-S10r2</strain>
    </source>
</reference>
<dbReference type="PROSITE" id="PS51257">
    <property type="entry name" value="PROKAR_LIPOPROTEIN"/>
    <property type="match status" value="1"/>
</dbReference>
<keyword evidence="3" id="KW-1185">Reference proteome</keyword>
<protein>
    <recommendedName>
        <fullName evidence="4">Peptidase M28 domain-containing protein</fullName>
    </recommendedName>
</protein>
<evidence type="ECO:0000256" key="1">
    <source>
        <dbReference type="SAM" id="MobiDB-lite"/>
    </source>
</evidence>
<dbReference type="STRING" id="1317117.ATO7_04130"/>
<evidence type="ECO:0008006" key="4">
    <source>
        <dbReference type="Google" id="ProtNLM"/>
    </source>
</evidence>
<dbReference type="Gene3D" id="3.40.630.10">
    <property type="entry name" value="Zn peptidases"/>
    <property type="match status" value="1"/>
</dbReference>
<feature type="region of interest" description="Disordered" evidence="1">
    <location>
        <begin position="24"/>
        <end position="47"/>
    </location>
</feature>
<proteinExistence type="predicted"/>
<accession>A0A1Y1SH85</accession>
<dbReference type="SUPFAM" id="SSF53187">
    <property type="entry name" value="Zn-dependent exopeptidases"/>
    <property type="match status" value="1"/>
</dbReference>
<dbReference type="Gene3D" id="3.50.30.30">
    <property type="match status" value="1"/>
</dbReference>
<gene>
    <name evidence="2" type="ORF">ATO7_04130</name>
</gene>
<comment type="caution">
    <text evidence="2">The sequence shown here is derived from an EMBL/GenBank/DDBJ whole genome shotgun (WGS) entry which is preliminary data.</text>
</comment>
<dbReference type="EMBL" id="AQQV01000001">
    <property type="protein sequence ID" value="ORE89035.1"/>
    <property type="molecule type" value="Genomic_DNA"/>
</dbReference>
<sequence length="518" mass="55845">MGAWRLHVAVVFSAVVVVACQQEGGRSGDPQHGFSDPPPYSHPMDEPGKTAYAHLQDYMAVVRDPQRFDECLTSDPGRQPHLCLSGARTGSRSGEAVHAWMLGQLQQIEGVQYVQQQSFDWPRFAPAHYALSVEDGQGGVFAPATYPWHFQGVTGAQGVRGRLVNLVDGSLLQRALAGSLDGKIAILGSLRHIHASEENAEQKLAALQRAGAVGAVYALPGPDNDIIAQNYDAALGMQALPTLIVGRQDREQLMAMEGQQATLIVDGSVQASRSYNTYAFIPGRDNSRMIVIGTPMNAWFQAASERGPGVGALIYLARYFAEQARRFGPPPVTLAFVATGAHETMGFGLERALRCLDAQRVTAYVHLGTGLASRGYHEDNGVAVDTGEPSMRRWIVVSENRYLKNLAIDAFERLMSNQGIGTVRAGIFNGSESQAPYAMHIPVVGMTGGGWFHHSPRDDETRLSVEYLDDAVLGFRNTIEALLEADTGALALGNLTADVIAALQKLPGYACPTPIDLP</sequence>
<organism evidence="2 3">
    <name type="scientific">Oceanococcus atlanticus</name>
    <dbReference type="NCBI Taxonomy" id="1317117"/>
    <lineage>
        <taxon>Bacteria</taxon>
        <taxon>Pseudomonadati</taxon>
        <taxon>Pseudomonadota</taxon>
        <taxon>Gammaproteobacteria</taxon>
        <taxon>Chromatiales</taxon>
        <taxon>Oceanococcaceae</taxon>
        <taxon>Oceanococcus</taxon>
    </lineage>
</organism>
<name>A0A1Y1SH85_9GAMM</name>
<evidence type="ECO:0000313" key="3">
    <source>
        <dbReference type="Proteomes" id="UP000192342"/>
    </source>
</evidence>